<dbReference type="InterPro" id="IPR020335">
    <property type="entry name" value="Phage_T7_Gp13"/>
</dbReference>
<evidence type="ECO:0000313" key="1">
    <source>
        <dbReference type="EMBL" id="MCS5736838.1"/>
    </source>
</evidence>
<dbReference type="Proteomes" id="UP001165586">
    <property type="component" value="Unassembled WGS sequence"/>
</dbReference>
<dbReference type="Pfam" id="PF11090">
    <property type="entry name" value="Phage_T7_Gp13"/>
    <property type="match status" value="1"/>
</dbReference>
<dbReference type="EMBL" id="JANLCJ010000216">
    <property type="protein sequence ID" value="MCS5736838.1"/>
    <property type="molecule type" value="Genomic_DNA"/>
</dbReference>
<accession>A0ABT2HAB0</accession>
<proteinExistence type="predicted"/>
<comment type="caution">
    <text evidence="1">The sequence shown here is derived from an EMBL/GenBank/DDBJ whole genome shotgun (WGS) entry which is preliminary data.</text>
</comment>
<organism evidence="1 2">
    <name type="scientific">Herbiconiux daphne</name>
    <dbReference type="NCBI Taxonomy" id="2970914"/>
    <lineage>
        <taxon>Bacteria</taxon>
        <taxon>Bacillati</taxon>
        <taxon>Actinomycetota</taxon>
        <taxon>Actinomycetes</taxon>
        <taxon>Micrococcales</taxon>
        <taxon>Microbacteriaceae</taxon>
        <taxon>Herbiconiux</taxon>
    </lineage>
</organism>
<reference evidence="1" key="1">
    <citation type="submission" date="2022-08" db="EMBL/GenBank/DDBJ databases">
        <authorList>
            <person name="Deng Y."/>
            <person name="Han X.-F."/>
            <person name="Zhang Y.-Q."/>
        </authorList>
    </citation>
    <scope>NUCLEOTIDE SEQUENCE</scope>
    <source>
        <strain evidence="1">CPCC 203386</strain>
    </source>
</reference>
<name>A0ABT2HAB0_9MICO</name>
<gene>
    <name evidence="1" type="ORF">N1032_24205</name>
</gene>
<dbReference type="RefSeq" id="WP_259543026.1">
    <property type="nucleotide sequence ID" value="NZ_JANLCJ010000216.1"/>
</dbReference>
<protein>
    <submittedName>
        <fullName evidence="1">DUF2833 domain-containing protein</fullName>
    </submittedName>
</protein>
<keyword evidence="2" id="KW-1185">Reference proteome</keyword>
<sequence length="156" mass="18131">MHIRKATEEDVHNFIHHVSESDVAEFDARQPHRNLLEVMLEHLDDNSVVCVDDEGFIYAYGGNEENCVWFLTSQALTDSSTATKKEFIKQISSHRDSLLKQYDYLFNFVWSENLLHKHFLKSLGAIFLENQGFNSEYTAERFELFTISSPKEVPLV</sequence>
<evidence type="ECO:0000313" key="2">
    <source>
        <dbReference type="Proteomes" id="UP001165586"/>
    </source>
</evidence>